<comment type="caution">
    <text evidence="11">The sequence shown here is derived from an EMBL/GenBank/DDBJ whole genome shotgun (WGS) entry which is preliminary data.</text>
</comment>
<dbReference type="AlphaFoldDB" id="A0A7J7BVP3"/>
<dbReference type="Proteomes" id="UP000593562">
    <property type="component" value="Unassembled WGS sequence"/>
</dbReference>
<proteinExistence type="predicted"/>
<dbReference type="InParanoid" id="A0A7J7BVP3"/>
<evidence type="ECO:0000256" key="6">
    <source>
        <dbReference type="ARBA" id="ARBA00022691"/>
    </source>
</evidence>
<keyword evidence="7" id="KW-0539">Nucleus</keyword>
<dbReference type="InterPro" id="IPR006560">
    <property type="entry name" value="AWS_dom"/>
</dbReference>
<dbReference type="GO" id="GO:0005694">
    <property type="term" value="C:chromosome"/>
    <property type="evidence" value="ECO:0007669"/>
    <property type="project" value="UniProtKB-SubCell"/>
</dbReference>
<dbReference type="SMART" id="SM00317">
    <property type="entry name" value="SET"/>
    <property type="match status" value="1"/>
</dbReference>
<dbReference type="GO" id="GO:0032259">
    <property type="term" value="P:methylation"/>
    <property type="evidence" value="ECO:0007669"/>
    <property type="project" value="UniProtKB-KW"/>
</dbReference>
<dbReference type="SUPFAM" id="SSF82199">
    <property type="entry name" value="SET domain"/>
    <property type="match status" value="1"/>
</dbReference>
<dbReference type="InterPro" id="IPR001214">
    <property type="entry name" value="SET_dom"/>
</dbReference>
<feature type="domain" description="SET" evidence="9">
    <location>
        <begin position="321"/>
        <end position="438"/>
    </location>
</feature>
<dbReference type="InterPro" id="IPR013083">
    <property type="entry name" value="Znf_RING/FYVE/PHD"/>
</dbReference>
<feature type="region of interest" description="Disordered" evidence="8">
    <location>
        <begin position="1"/>
        <end position="72"/>
    </location>
</feature>
<keyword evidence="12" id="KW-1185">Reference proteome</keyword>
<reference evidence="11 12" key="1">
    <citation type="journal article" date="2020" name="Nat. Commun.">
        <title>Genome of Tripterygium wilfordii and identification of cytochrome P450 involved in triptolide biosynthesis.</title>
        <authorList>
            <person name="Tu L."/>
            <person name="Su P."/>
            <person name="Zhang Z."/>
            <person name="Gao L."/>
            <person name="Wang J."/>
            <person name="Hu T."/>
            <person name="Zhou J."/>
            <person name="Zhang Y."/>
            <person name="Zhao Y."/>
            <person name="Liu Y."/>
            <person name="Song Y."/>
            <person name="Tong Y."/>
            <person name="Lu Y."/>
            <person name="Yang J."/>
            <person name="Xu C."/>
            <person name="Jia M."/>
            <person name="Peters R.J."/>
            <person name="Huang L."/>
            <person name="Gao W."/>
        </authorList>
    </citation>
    <scope>NUCLEOTIDE SEQUENCE [LARGE SCALE GENOMIC DNA]</scope>
    <source>
        <strain evidence="12">cv. XIE 37</strain>
        <tissue evidence="11">Leaf</tissue>
    </source>
</reference>
<dbReference type="InterPro" id="IPR025787">
    <property type="entry name" value="Hist-Lys_N-MeTrfase_SET2_plant"/>
</dbReference>
<dbReference type="Gene3D" id="2.170.270.10">
    <property type="entry name" value="SET domain"/>
    <property type="match status" value="1"/>
</dbReference>
<keyword evidence="4 11" id="KW-0489">Methyltransferase</keyword>
<protein>
    <submittedName>
        <fullName evidence="11">Histone-lysine N-methyltransferase ASHR3-like</fullName>
    </submittedName>
</protein>
<keyword evidence="6" id="KW-0949">S-adenosyl-L-methionine</keyword>
<dbReference type="EMBL" id="JAAARO010000023">
    <property type="protein sequence ID" value="KAF5725898.1"/>
    <property type="molecule type" value="Genomic_DNA"/>
</dbReference>
<keyword evidence="3" id="KW-0158">Chromosome</keyword>
<dbReference type="PANTHER" id="PTHR22884">
    <property type="entry name" value="SET DOMAIN PROTEINS"/>
    <property type="match status" value="1"/>
</dbReference>
<evidence type="ECO:0000256" key="8">
    <source>
        <dbReference type="SAM" id="MobiDB-lite"/>
    </source>
</evidence>
<dbReference type="Pfam" id="PF00856">
    <property type="entry name" value="SET"/>
    <property type="match status" value="1"/>
</dbReference>
<dbReference type="PROSITE" id="PS51215">
    <property type="entry name" value="AWS"/>
    <property type="match status" value="1"/>
</dbReference>
<evidence type="ECO:0000259" key="9">
    <source>
        <dbReference type="PROSITE" id="PS50280"/>
    </source>
</evidence>
<dbReference type="InterPro" id="IPR050777">
    <property type="entry name" value="SET2_Histone-Lys_MeTrsfase"/>
</dbReference>
<gene>
    <name evidence="11" type="ORF">HS088_TW23G00630</name>
</gene>
<evidence type="ECO:0000256" key="3">
    <source>
        <dbReference type="ARBA" id="ARBA00022454"/>
    </source>
</evidence>
<organism evidence="11 12">
    <name type="scientific">Tripterygium wilfordii</name>
    <name type="common">Thunder God vine</name>
    <dbReference type="NCBI Taxonomy" id="458696"/>
    <lineage>
        <taxon>Eukaryota</taxon>
        <taxon>Viridiplantae</taxon>
        <taxon>Streptophyta</taxon>
        <taxon>Embryophyta</taxon>
        <taxon>Tracheophyta</taxon>
        <taxon>Spermatophyta</taxon>
        <taxon>Magnoliopsida</taxon>
        <taxon>eudicotyledons</taxon>
        <taxon>Gunneridae</taxon>
        <taxon>Pentapetalae</taxon>
        <taxon>rosids</taxon>
        <taxon>fabids</taxon>
        <taxon>Celastrales</taxon>
        <taxon>Celastraceae</taxon>
        <taxon>Tripterygium</taxon>
    </lineage>
</organism>
<evidence type="ECO:0000256" key="2">
    <source>
        <dbReference type="ARBA" id="ARBA00004286"/>
    </source>
</evidence>
<dbReference type="GO" id="GO:0005634">
    <property type="term" value="C:nucleus"/>
    <property type="evidence" value="ECO:0007669"/>
    <property type="project" value="UniProtKB-SubCell"/>
</dbReference>
<sequence length="464" mass="52007">MADPANLSAPSSSLPPDDLPNSKSPPSAAQADSNLVEIPTNNADGDQLLQSPRENVSNESDVRGFGRGRGLRKKGLKMEDHVRVWTERKMESGVPESQCVLPFLVGSSKMGDCVVCNRCICPGEEVVCSVRGCGGICHPLCAAEEMKTSNQNSFKCPHHACFLCKQKPDWRCTQCSMASHDKCACWPEKFVHQENQPEQAICWRHPKNWRQANQVYLFLFINGETFSRLPLPYVDEEFKIDLSWKELIEKEGVGPSPYVPIKRNIYLVKKKREARDKDNGCVDCDSSCSGRCDCRIQCLSCSKSCHCGPESCTNRPFRNEKKMSLVKTELCGWGVEAAEPLNKGDFIIEYVGEVIDDALCEKRLWDMKHKGAQNFYLFAIGKDLTIDATFKGNASRFINHSCAPNCVMEKWQVDGETRIGVFAARSIKVGEQLTYLSCMEKKCSAIVVPQIVMAIWGPKEKLRR</sequence>
<dbReference type="PROSITE" id="PS50280">
    <property type="entry name" value="SET"/>
    <property type="match status" value="1"/>
</dbReference>
<evidence type="ECO:0000259" key="10">
    <source>
        <dbReference type="PROSITE" id="PS51215"/>
    </source>
</evidence>
<accession>A0A7J7BVP3</accession>
<evidence type="ECO:0000256" key="4">
    <source>
        <dbReference type="ARBA" id="ARBA00022603"/>
    </source>
</evidence>
<evidence type="ECO:0000313" key="12">
    <source>
        <dbReference type="Proteomes" id="UP000593562"/>
    </source>
</evidence>
<dbReference type="InterPro" id="IPR046341">
    <property type="entry name" value="SET_dom_sf"/>
</dbReference>
<evidence type="ECO:0000313" key="11">
    <source>
        <dbReference type="EMBL" id="KAF5725898.1"/>
    </source>
</evidence>
<dbReference type="PROSITE" id="PS51578">
    <property type="entry name" value="SAM_MT43_SET2_2"/>
    <property type="match status" value="1"/>
</dbReference>
<name>A0A7J7BVP3_TRIWF</name>
<dbReference type="Gene3D" id="3.30.40.10">
    <property type="entry name" value="Zinc/RING finger domain, C3HC4 (zinc finger)"/>
    <property type="match status" value="1"/>
</dbReference>
<feature type="compositionally biased region" description="Low complexity" evidence="8">
    <location>
        <begin position="1"/>
        <end position="27"/>
    </location>
</feature>
<comment type="subcellular location">
    <subcellularLocation>
        <location evidence="2">Chromosome</location>
    </subcellularLocation>
    <subcellularLocation>
        <location evidence="1">Nucleus</location>
    </subcellularLocation>
</comment>
<dbReference type="GO" id="GO:0042054">
    <property type="term" value="F:histone methyltransferase activity"/>
    <property type="evidence" value="ECO:0007669"/>
    <property type="project" value="InterPro"/>
</dbReference>
<evidence type="ECO:0000256" key="7">
    <source>
        <dbReference type="ARBA" id="ARBA00023242"/>
    </source>
</evidence>
<feature type="compositionally biased region" description="Polar residues" evidence="8">
    <location>
        <begin position="39"/>
        <end position="59"/>
    </location>
</feature>
<evidence type="ECO:0000256" key="1">
    <source>
        <dbReference type="ARBA" id="ARBA00004123"/>
    </source>
</evidence>
<evidence type="ECO:0000256" key="5">
    <source>
        <dbReference type="ARBA" id="ARBA00022679"/>
    </source>
</evidence>
<keyword evidence="5 11" id="KW-0808">Transferase</keyword>
<feature type="domain" description="AWS" evidence="10">
    <location>
        <begin position="277"/>
        <end position="321"/>
    </location>
</feature>